<dbReference type="EMBL" id="LZPO01057484">
    <property type="protein sequence ID" value="OBS71455.1"/>
    <property type="molecule type" value="Genomic_DNA"/>
</dbReference>
<protein>
    <recommendedName>
        <fullName evidence="4">FANCD2 opposite strand protein</fullName>
    </recommendedName>
</protein>
<comment type="caution">
    <text evidence="2">The sequence shown here is derived from an EMBL/GenBank/DDBJ whole genome shotgun (WGS) entry which is preliminary data.</text>
</comment>
<evidence type="ECO:0000313" key="2">
    <source>
        <dbReference type="EMBL" id="OBS71455.1"/>
    </source>
</evidence>
<dbReference type="Pfam" id="PF15124">
    <property type="entry name" value="FANCD2OS"/>
    <property type="match status" value="1"/>
</dbReference>
<dbReference type="Proteomes" id="UP000092124">
    <property type="component" value="Unassembled WGS sequence"/>
</dbReference>
<feature type="region of interest" description="Disordered" evidence="1">
    <location>
        <begin position="1"/>
        <end position="27"/>
    </location>
</feature>
<dbReference type="InterPro" id="IPR027966">
    <property type="entry name" value="FANCD2OS"/>
</dbReference>
<evidence type="ECO:0008006" key="4">
    <source>
        <dbReference type="Google" id="ProtNLM"/>
    </source>
</evidence>
<dbReference type="PANTHER" id="PTHR31036:SF0">
    <property type="entry name" value="FANCD2 OPPOSITE STRAND PROTEIN"/>
    <property type="match status" value="1"/>
</dbReference>
<keyword evidence="3" id="KW-1185">Reference proteome</keyword>
<dbReference type="OrthoDB" id="9433753at2759"/>
<evidence type="ECO:0000313" key="3">
    <source>
        <dbReference type="Proteomes" id="UP000092124"/>
    </source>
</evidence>
<sequence length="116" mass="13074">MEMGESPEFPDQSPKQETTDTKNGLIRKPQPIRLIGVDAVFGDIITVQPPKWTGSFRVSDTSAFSKVISREQQWPIGLKEPQIEMTMAMCKQMLRSILLLFAVNKAPVLLAHKIKH</sequence>
<dbReference type="AlphaFoldDB" id="A0A1A6H0U6"/>
<organism evidence="2 3">
    <name type="scientific">Neotoma lepida</name>
    <name type="common">Desert woodrat</name>
    <dbReference type="NCBI Taxonomy" id="56216"/>
    <lineage>
        <taxon>Eukaryota</taxon>
        <taxon>Metazoa</taxon>
        <taxon>Chordata</taxon>
        <taxon>Craniata</taxon>
        <taxon>Vertebrata</taxon>
        <taxon>Euteleostomi</taxon>
        <taxon>Mammalia</taxon>
        <taxon>Eutheria</taxon>
        <taxon>Euarchontoglires</taxon>
        <taxon>Glires</taxon>
        <taxon>Rodentia</taxon>
        <taxon>Myomorpha</taxon>
        <taxon>Muroidea</taxon>
        <taxon>Cricetidae</taxon>
        <taxon>Neotominae</taxon>
        <taxon>Neotoma</taxon>
    </lineage>
</organism>
<dbReference type="STRING" id="56216.A0A1A6H0U6"/>
<reference evidence="2 3" key="1">
    <citation type="submission" date="2016-06" db="EMBL/GenBank/DDBJ databases">
        <title>The Draft Genome Sequence and Annotation of the Desert Woodrat Neotoma lepida.</title>
        <authorList>
            <person name="Campbell M."/>
            <person name="Oakeson K.F."/>
            <person name="Yandell M."/>
            <person name="Halpert J.R."/>
            <person name="Dearing D."/>
        </authorList>
    </citation>
    <scope>NUCLEOTIDE SEQUENCE [LARGE SCALE GENOMIC DNA]</scope>
    <source>
        <strain evidence="2">417</strain>
        <tissue evidence="2">Liver</tissue>
    </source>
</reference>
<evidence type="ECO:0000256" key="1">
    <source>
        <dbReference type="SAM" id="MobiDB-lite"/>
    </source>
</evidence>
<proteinExistence type="predicted"/>
<accession>A0A1A6H0U6</accession>
<name>A0A1A6H0U6_NEOLE</name>
<gene>
    <name evidence="2" type="ORF">A6R68_00032</name>
</gene>
<dbReference type="PANTHER" id="PTHR31036">
    <property type="entry name" value="FANCD2 OPPOSITE STRAND PROTEIN"/>
    <property type="match status" value="1"/>
</dbReference>